<gene>
    <name evidence="1" type="ORF">MM415B03248_0004</name>
</gene>
<name>A0A6M3LAQ9_9ZZZZ</name>
<organism evidence="1">
    <name type="scientific">viral metagenome</name>
    <dbReference type="NCBI Taxonomy" id="1070528"/>
    <lineage>
        <taxon>unclassified sequences</taxon>
        <taxon>metagenomes</taxon>
        <taxon>organismal metagenomes</taxon>
    </lineage>
</organism>
<dbReference type="EMBL" id="MT143016">
    <property type="protein sequence ID" value="QJA91820.1"/>
    <property type="molecule type" value="Genomic_DNA"/>
</dbReference>
<sequence>MPNAKTAEVNFIEISQPVLNTGLLTLKAGRYSSEVVGQFKESEILGYITIEDLENKEGDN</sequence>
<reference evidence="1" key="1">
    <citation type="submission" date="2020-03" db="EMBL/GenBank/DDBJ databases">
        <title>The deep terrestrial virosphere.</title>
        <authorList>
            <person name="Holmfeldt K."/>
            <person name="Nilsson E."/>
            <person name="Simone D."/>
            <person name="Lopez-Fernandez M."/>
            <person name="Wu X."/>
            <person name="de Brujin I."/>
            <person name="Lundin D."/>
            <person name="Andersson A."/>
            <person name="Bertilsson S."/>
            <person name="Dopson M."/>
        </authorList>
    </citation>
    <scope>NUCLEOTIDE SEQUENCE</scope>
    <source>
        <strain evidence="1">MM415B03248</strain>
    </source>
</reference>
<evidence type="ECO:0000313" key="1">
    <source>
        <dbReference type="EMBL" id="QJA91820.1"/>
    </source>
</evidence>
<accession>A0A6M3LAQ9</accession>
<protein>
    <submittedName>
        <fullName evidence="1">Uncharacterized protein</fullName>
    </submittedName>
</protein>
<dbReference type="AlphaFoldDB" id="A0A6M3LAQ9"/>
<proteinExistence type="predicted"/>